<proteinExistence type="inferred from homology"/>
<dbReference type="GO" id="GO:0022857">
    <property type="term" value="F:transmembrane transporter activity"/>
    <property type="evidence" value="ECO:0007669"/>
    <property type="project" value="InterPro"/>
</dbReference>
<feature type="transmembrane region" description="Helical" evidence="7">
    <location>
        <begin position="458"/>
        <end position="477"/>
    </location>
</feature>
<gene>
    <name evidence="9" type="primary">rdc3_1</name>
    <name evidence="9" type="ORF">LCER1_G004267</name>
</gene>
<dbReference type="Pfam" id="PF07690">
    <property type="entry name" value="MFS_1"/>
    <property type="match status" value="1"/>
</dbReference>
<feature type="transmembrane region" description="Helical" evidence="7">
    <location>
        <begin position="58"/>
        <end position="81"/>
    </location>
</feature>
<comment type="caution">
    <text evidence="9">The sequence shown here is derived from an EMBL/GenBank/DDBJ whole genome shotgun (WGS) entry which is preliminary data.</text>
</comment>
<dbReference type="CDD" id="cd17323">
    <property type="entry name" value="MFS_Tpo1_MDR_like"/>
    <property type="match status" value="1"/>
</dbReference>
<evidence type="ECO:0000313" key="9">
    <source>
        <dbReference type="EMBL" id="TVY54105.1"/>
    </source>
</evidence>
<comment type="subcellular location">
    <subcellularLocation>
        <location evidence="1">Membrane</location>
        <topology evidence="1">Multi-pass membrane protein</topology>
    </subcellularLocation>
</comment>
<dbReference type="InterPro" id="IPR020846">
    <property type="entry name" value="MFS_dom"/>
</dbReference>
<feature type="transmembrane region" description="Helical" evidence="7">
    <location>
        <begin position="213"/>
        <end position="233"/>
    </location>
</feature>
<dbReference type="InterPro" id="IPR036259">
    <property type="entry name" value="MFS_trans_sf"/>
</dbReference>
<evidence type="ECO:0000256" key="6">
    <source>
        <dbReference type="SAM" id="MobiDB-lite"/>
    </source>
</evidence>
<dbReference type="PANTHER" id="PTHR23502:SF68">
    <property type="entry name" value="MULTIDRUG TRANSPORTER, PUTATIVE (AFU_ORTHOLOGUE AFUA_3G01120)-RELATED"/>
    <property type="match status" value="1"/>
</dbReference>
<name>A0A7D8UPL7_9HELO</name>
<evidence type="ECO:0000256" key="2">
    <source>
        <dbReference type="ARBA" id="ARBA00008335"/>
    </source>
</evidence>
<evidence type="ECO:0000256" key="3">
    <source>
        <dbReference type="ARBA" id="ARBA00022692"/>
    </source>
</evidence>
<dbReference type="OrthoDB" id="5296287at2759"/>
<sequence length="490" mass="53603">MVQSTTCKGGGESQDGTLAQTEPKDSIISGETFEANEWHGPADPENPLNWTSKQKWSIIGLISAITFVFSSSSSVFGPAVPQFLNEFHSNSDILATLTISEYAAGYVLGPLVIAPLSELYGRLPVVHATNLLFLIFTIACAVSSNIPMFIIFRLGQAFSVCGAGTLGPGFIADLTPIEQRGLAMSMFAVGPTLGPSISPIIGGILAEKAGWRWVFWFIAICTGFLTLLTIVLLKETYGPAILARRESRTNKALGNAVPRRPLSTILAAIIRPIKLLIRTPIPIILALQNSIALAYINLVLSTFALIFQYQYKFTLWQSGFTLFGLGIGFIIGQIAIGLFSDRWLQYRKRTHGNETRPEDRLPPLIIGSLLIPAGYFWCGWTLQYHAHWILPIVGSAFVSIGAMFCFLPISVYLVDAYTEFAASATAGNLVVRSIISAVLPLAAEPLYKSVGYGWGDTIFAFIALAFLPVPFLLMRYGHYLRTHPRFQVQL</sequence>
<dbReference type="AlphaFoldDB" id="A0A7D8UPL7"/>
<evidence type="ECO:0000256" key="7">
    <source>
        <dbReference type="SAM" id="Phobius"/>
    </source>
</evidence>
<dbReference type="PROSITE" id="PS50850">
    <property type="entry name" value="MFS"/>
    <property type="match status" value="1"/>
</dbReference>
<dbReference type="InterPro" id="IPR011701">
    <property type="entry name" value="MFS"/>
</dbReference>
<keyword evidence="4 7" id="KW-1133">Transmembrane helix</keyword>
<dbReference type="Gene3D" id="1.20.1250.20">
    <property type="entry name" value="MFS general substrate transporter like domains"/>
    <property type="match status" value="1"/>
</dbReference>
<accession>A0A7D8UPL7</accession>
<dbReference type="Proteomes" id="UP000481288">
    <property type="component" value="Unassembled WGS sequence"/>
</dbReference>
<dbReference type="EMBL" id="QGMG01000376">
    <property type="protein sequence ID" value="TVY54105.1"/>
    <property type="molecule type" value="Genomic_DNA"/>
</dbReference>
<feature type="transmembrane region" description="Helical" evidence="7">
    <location>
        <begin position="93"/>
        <end position="113"/>
    </location>
</feature>
<dbReference type="GO" id="GO:0016020">
    <property type="term" value="C:membrane"/>
    <property type="evidence" value="ECO:0007669"/>
    <property type="project" value="UniProtKB-SubCell"/>
</dbReference>
<dbReference type="FunFam" id="1.20.1250.20:FF:000082">
    <property type="entry name" value="MFS multidrug transporter, putative"/>
    <property type="match status" value="1"/>
</dbReference>
<feature type="transmembrane region" description="Helical" evidence="7">
    <location>
        <begin position="361"/>
        <end position="382"/>
    </location>
</feature>
<evidence type="ECO:0000313" key="10">
    <source>
        <dbReference type="Proteomes" id="UP000481288"/>
    </source>
</evidence>
<evidence type="ECO:0000256" key="5">
    <source>
        <dbReference type="ARBA" id="ARBA00023136"/>
    </source>
</evidence>
<feature type="transmembrane region" description="Helical" evidence="7">
    <location>
        <begin position="420"/>
        <end position="443"/>
    </location>
</feature>
<dbReference type="SUPFAM" id="SSF103473">
    <property type="entry name" value="MFS general substrate transporter"/>
    <property type="match status" value="1"/>
</dbReference>
<comment type="similarity">
    <text evidence="2">Belongs to the major facilitator superfamily.</text>
</comment>
<evidence type="ECO:0000256" key="1">
    <source>
        <dbReference type="ARBA" id="ARBA00004141"/>
    </source>
</evidence>
<organism evidence="9 10">
    <name type="scientific">Lachnellula cervina</name>
    <dbReference type="NCBI Taxonomy" id="1316786"/>
    <lineage>
        <taxon>Eukaryota</taxon>
        <taxon>Fungi</taxon>
        <taxon>Dikarya</taxon>
        <taxon>Ascomycota</taxon>
        <taxon>Pezizomycotina</taxon>
        <taxon>Leotiomycetes</taxon>
        <taxon>Helotiales</taxon>
        <taxon>Lachnaceae</taxon>
        <taxon>Lachnellula</taxon>
    </lineage>
</organism>
<dbReference type="PANTHER" id="PTHR23502">
    <property type="entry name" value="MAJOR FACILITATOR SUPERFAMILY"/>
    <property type="match status" value="1"/>
</dbReference>
<evidence type="ECO:0000256" key="4">
    <source>
        <dbReference type="ARBA" id="ARBA00022989"/>
    </source>
</evidence>
<keyword evidence="3 7" id="KW-0812">Transmembrane</keyword>
<feature type="transmembrane region" description="Helical" evidence="7">
    <location>
        <begin position="388"/>
        <end position="413"/>
    </location>
</feature>
<keyword evidence="10" id="KW-1185">Reference proteome</keyword>
<feature type="domain" description="Major facilitator superfamily (MFS) profile" evidence="8">
    <location>
        <begin position="58"/>
        <end position="483"/>
    </location>
</feature>
<keyword evidence="5 7" id="KW-0472">Membrane</keyword>
<feature type="transmembrane region" description="Helical" evidence="7">
    <location>
        <begin position="319"/>
        <end position="340"/>
    </location>
</feature>
<feature type="region of interest" description="Disordered" evidence="6">
    <location>
        <begin position="1"/>
        <end position="23"/>
    </location>
</feature>
<feature type="transmembrane region" description="Helical" evidence="7">
    <location>
        <begin position="125"/>
        <end position="144"/>
    </location>
</feature>
<reference evidence="9 10" key="1">
    <citation type="submission" date="2018-05" db="EMBL/GenBank/DDBJ databases">
        <title>Whole genome sequencing for identification of molecular markers to develop diagnostic detection tools for the regulated plant pathogen Lachnellula willkommii.</title>
        <authorList>
            <person name="Giroux E."/>
            <person name="Bilodeau G."/>
        </authorList>
    </citation>
    <scope>NUCLEOTIDE SEQUENCE [LARGE SCALE GENOMIC DNA]</scope>
    <source>
        <strain evidence="9 10">CBS 625.97</strain>
    </source>
</reference>
<evidence type="ECO:0000259" key="8">
    <source>
        <dbReference type="PROSITE" id="PS50850"/>
    </source>
</evidence>
<feature type="transmembrane region" description="Helical" evidence="7">
    <location>
        <begin position="281"/>
        <end position="307"/>
    </location>
</feature>
<protein>
    <submittedName>
        <fullName evidence="9">Efflux pump rdc3</fullName>
    </submittedName>
</protein>